<protein>
    <submittedName>
        <fullName evidence="1">Uncharacterized protein</fullName>
    </submittedName>
</protein>
<organism evidence="1 2">
    <name type="scientific">Meganyctiphanes norvegica</name>
    <name type="common">Northern krill</name>
    <name type="synonym">Thysanopoda norvegica</name>
    <dbReference type="NCBI Taxonomy" id="48144"/>
    <lineage>
        <taxon>Eukaryota</taxon>
        <taxon>Metazoa</taxon>
        <taxon>Ecdysozoa</taxon>
        <taxon>Arthropoda</taxon>
        <taxon>Crustacea</taxon>
        <taxon>Multicrustacea</taxon>
        <taxon>Malacostraca</taxon>
        <taxon>Eumalacostraca</taxon>
        <taxon>Eucarida</taxon>
        <taxon>Euphausiacea</taxon>
        <taxon>Euphausiidae</taxon>
        <taxon>Meganyctiphanes</taxon>
    </lineage>
</organism>
<name>A0AAV2QR49_MEGNR</name>
<dbReference type="AlphaFoldDB" id="A0AAV2QR49"/>
<accession>A0AAV2QR49</accession>
<comment type="caution">
    <text evidence="1">The sequence shown here is derived from an EMBL/GenBank/DDBJ whole genome shotgun (WGS) entry which is preliminary data.</text>
</comment>
<evidence type="ECO:0000313" key="2">
    <source>
        <dbReference type="Proteomes" id="UP001497623"/>
    </source>
</evidence>
<dbReference type="EMBL" id="CAXKWB010008789">
    <property type="protein sequence ID" value="CAL4092461.1"/>
    <property type="molecule type" value="Genomic_DNA"/>
</dbReference>
<reference evidence="1 2" key="1">
    <citation type="submission" date="2024-05" db="EMBL/GenBank/DDBJ databases">
        <authorList>
            <person name="Wallberg A."/>
        </authorList>
    </citation>
    <scope>NUCLEOTIDE SEQUENCE [LARGE SCALE GENOMIC DNA]</scope>
</reference>
<keyword evidence="2" id="KW-1185">Reference proteome</keyword>
<evidence type="ECO:0000313" key="1">
    <source>
        <dbReference type="EMBL" id="CAL4092461.1"/>
    </source>
</evidence>
<feature type="non-terminal residue" evidence="1">
    <location>
        <position position="1"/>
    </location>
</feature>
<sequence length="246" mass="27790">TFLGSGTKKLGETSVMVHFPSGRYLALPIFIDEKFNLNLEVRGLSSVMDNLNKLHIQLGADYPRNSNKINIEGLVGTDLLQFIPFSTVPCMFGQAIKIQNKLIPFGNSAHFLYQGQVKGLNQPSQVENNYHAILAGVHCPDALVNNCFEPKAIYPDGLAPFFDESSVERRIERMLNCDSLGAEEVKDISQYDKEKIEQFKSAIQIKDQVFVELIWKDNIDDVPSNHQVSLKVLERVYDKLEKKWSA</sequence>
<proteinExistence type="predicted"/>
<dbReference type="Proteomes" id="UP001497623">
    <property type="component" value="Unassembled WGS sequence"/>
</dbReference>
<gene>
    <name evidence="1" type="ORF">MNOR_LOCUS14595</name>
</gene>